<comment type="caution">
    <text evidence="1">The sequence shown here is derived from an EMBL/GenBank/DDBJ whole genome shotgun (WGS) entry which is preliminary data.</text>
</comment>
<dbReference type="Proteomes" id="UP001163321">
    <property type="component" value="Chromosome 3"/>
</dbReference>
<keyword evidence="2" id="KW-1185">Reference proteome</keyword>
<dbReference type="EMBL" id="CM047582">
    <property type="protein sequence ID" value="KAI9914800.1"/>
    <property type="molecule type" value="Genomic_DNA"/>
</dbReference>
<evidence type="ECO:0000313" key="2">
    <source>
        <dbReference type="Proteomes" id="UP001163321"/>
    </source>
</evidence>
<organism evidence="1 2">
    <name type="scientific">Peronosclerospora sorghi</name>
    <dbReference type="NCBI Taxonomy" id="230839"/>
    <lineage>
        <taxon>Eukaryota</taxon>
        <taxon>Sar</taxon>
        <taxon>Stramenopiles</taxon>
        <taxon>Oomycota</taxon>
        <taxon>Peronosporomycetes</taxon>
        <taxon>Peronosporales</taxon>
        <taxon>Peronosporaceae</taxon>
        <taxon>Peronosclerospora</taxon>
    </lineage>
</organism>
<name>A0ACC0W7J8_9STRA</name>
<accession>A0ACC0W7J8</accession>
<reference evidence="1 2" key="1">
    <citation type="journal article" date="2022" name="bioRxiv">
        <title>The genome of the oomycete Peronosclerospora sorghi, a cosmopolitan pathogen of maize and sorghum, is inflated with dispersed pseudogenes.</title>
        <authorList>
            <person name="Fletcher K."/>
            <person name="Martin F."/>
            <person name="Isakeit T."/>
            <person name="Cavanaugh K."/>
            <person name="Magill C."/>
            <person name="Michelmore R."/>
        </authorList>
    </citation>
    <scope>NUCLEOTIDE SEQUENCE [LARGE SCALE GENOMIC DNA]</scope>
    <source>
        <strain evidence="1">P6</strain>
    </source>
</reference>
<sequence length="370" mass="42352">MRPFVPAVSAMIGYLVCEEAVFAASASVTSTLNDEVLQVSSGRDLAHVGVDTIGKRSLRTRGDLKEFSEDESKSKNQNEEERFSLIKFFSRPEYYVWFNDGLTPDEVRKDKLGLDDDNDWYKLGANVVYDGYERYWMKHCQKPMNRGKDFCSGATSQTYDSLAKLLRYESSQVDGDKLTTLKINVSRCRTRSIARVHQTEPSLRHRQTSRRSSRHSFYFISDPLIDSLLFSLTRKMNKAVLFVYSPIDEFVMTNVAEFNNRNVISAEHAKVNVDGDPGDAIEKKTVEGRTAISRRWLKLTLEDSVKEVKFTSRLTDSPAIIVDHESSVRKYVETVKFSSCFTVTIVHALQNDADGERQRWWYILADIPNT</sequence>
<protein>
    <submittedName>
        <fullName evidence="1">Uncharacterized protein</fullName>
    </submittedName>
</protein>
<proteinExistence type="predicted"/>
<evidence type="ECO:0000313" key="1">
    <source>
        <dbReference type="EMBL" id="KAI9914800.1"/>
    </source>
</evidence>
<gene>
    <name evidence="1" type="ORF">PsorP6_007255</name>
</gene>